<dbReference type="PANTHER" id="PTHR20958">
    <property type="entry name" value="GLYCINE N-ACYLTRANSFERASE-LIKE PROTEIN"/>
    <property type="match status" value="1"/>
</dbReference>
<dbReference type="EMBL" id="JAODUP010000721">
    <property type="protein sequence ID" value="KAK2144897.1"/>
    <property type="molecule type" value="Genomic_DNA"/>
</dbReference>
<name>A0AAD9J1L5_9ANNE</name>
<dbReference type="PANTHER" id="PTHR20958:SF6">
    <property type="entry name" value="GLYCINE N-ACYLTRANSFERASE-LIKE PROTEIN"/>
    <property type="match status" value="1"/>
</dbReference>
<protein>
    <recommendedName>
        <fullName evidence="1">N-acetyltransferase domain-containing protein</fullName>
    </recommendedName>
</protein>
<dbReference type="Pfam" id="PF08445">
    <property type="entry name" value="FR47"/>
    <property type="match status" value="1"/>
</dbReference>
<dbReference type="GO" id="GO:0016747">
    <property type="term" value="F:acyltransferase activity, transferring groups other than amino-acyl groups"/>
    <property type="evidence" value="ECO:0007669"/>
    <property type="project" value="InterPro"/>
</dbReference>
<reference evidence="2" key="1">
    <citation type="journal article" date="2023" name="Mol. Biol. Evol.">
        <title>Third-Generation Sequencing Reveals the Adaptive Role of the Epigenome in Three Deep-Sea Polychaetes.</title>
        <authorList>
            <person name="Perez M."/>
            <person name="Aroh O."/>
            <person name="Sun Y."/>
            <person name="Lan Y."/>
            <person name="Juniper S.K."/>
            <person name="Young C.R."/>
            <person name="Angers B."/>
            <person name="Qian P.Y."/>
        </authorList>
    </citation>
    <scope>NUCLEOTIDE SEQUENCE</scope>
    <source>
        <strain evidence="2">P08H-3</strain>
    </source>
</reference>
<feature type="domain" description="N-acetyltransferase" evidence="1">
    <location>
        <begin position="109"/>
        <end position="240"/>
    </location>
</feature>
<dbReference type="Proteomes" id="UP001208570">
    <property type="component" value="Unassembled WGS sequence"/>
</dbReference>
<dbReference type="InterPro" id="IPR053225">
    <property type="entry name" value="Acyl-CoA_N-acyltransferase"/>
</dbReference>
<dbReference type="InterPro" id="IPR016181">
    <property type="entry name" value="Acyl_CoA_acyltransferase"/>
</dbReference>
<accession>A0AAD9J1L5</accession>
<gene>
    <name evidence="2" type="ORF">LSH36_721g01054</name>
</gene>
<organism evidence="2 3">
    <name type="scientific">Paralvinella palmiformis</name>
    <dbReference type="NCBI Taxonomy" id="53620"/>
    <lineage>
        <taxon>Eukaryota</taxon>
        <taxon>Metazoa</taxon>
        <taxon>Spiralia</taxon>
        <taxon>Lophotrochozoa</taxon>
        <taxon>Annelida</taxon>
        <taxon>Polychaeta</taxon>
        <taxon>Sedentaria</taxon>
        <taxon>Canalipalpata</taxon>
        <taxon>Terebellida</taxon>
        <taxon>Terebelliformia</taxon>
        <taxon>Alvinellidae</taxon>
        <taxon>Paralvinella</taxon>
    </lineage>
</organism>
<dbReference type="Gene3D" id="3.40.630.30">
    <property type="match status" value="1"/>
</dbReference>
<dbReference type="AlphaFoldDB" id="A0AAD9J1L5"/>
<dbReference type="InterPro" id="IPR000182">
    <property type="entry name" value="GNAT_dom"/>
</dbReference>
<proteinExistence type="predicted"/>
<dbReference type="SUPFAM" id="SSF55729">
    <property type="entry name" value="Acyl-CoA N-acyltransferases (Nat)"/>
    <property type="match status" value="1"/>
</dbReference>
<comment type="caution">
    <text evidence="2">The sequence shown here is derived from an EMBL/GenBank/DDBJ whole genome shotgun (WGS) entry which is preliminary data.</text>
</comment>
<dbReference type="PROSITE" id="PS51186">
    <property type="entry name" value="GNAT"/>
    <property type="match status" value="1"/>
</dbReference>
<sequence length="240" mass="27462">MALRTKPLSSKYFSELIKRLALYGHKTYHKPKLNDEGVLLYTTDTVRCKDFLLANFTDWEDKLFGEACAALDAILLQKGIKYRFSGGYSLFCLSREWHLNTHLSLPSGYHEGVLTRTDAATVTSNWIYSEPGTEEYISFIIDNLSTICIRDDNNELVGWLLQPTLGAFGMLHVIDGHRRHGLGKYMVQKLSQQLLQNDKRPFVLIQMSNKQSVELHEKCGYENTNDACAWIQTFTKDGKK</sequence>
<evidence type="ECO:0000313" key="3">
    <source>
        <dbReference type="Proteomes" id="UP001208570"/>
    </source>
</evidence>
<evidence type="ECO:0000259" key="1">
    <source>
        <dbReference type="PROSITE" id="PS51186"/>
    </source>
</evidence>
<evidence type="ECO:0000313" key="2">
    <source>
        <dbReference type="EMBL" id="KAK2144897.1"/>
    </source>
</evidence>
<keyword evidence="3" id="KW-1185">Reference proteome</keyword>
<dbReference type="InterPro" id="IPR013653">
    <property type="entry name" value="GCN5-like_dom"/>
</dbReference>